<dbReference type="PROSITE" id="PS01117">
    <property type="entry name" value="HTH_MARR_1"/>
    <property type="match status" value="1"/>
</dbReference>
<dbReference type="GO" id="GO:0003677">
    <property type="term" value="F:DNA binding"/>
    <property type="evidence" value="ECO:0007669"/>
    <property type="project" value="UniProtKB-KW"/>
</dbReference>
<dbReference type="InterPro" id="IPR036390">
    <property type="entry name" value="WH_DNA-bd_sf"/>
</dbReference>
<dbReference type="EMBL" id="FODS01000018">
    <property type="protein sequence ID" value="SEO98151.1"/>
    <property type="molecule type" value="Genomic_DNA"/>
</dbReference>
<dbReference type="InterPro" id="IPR036388">
    <property type="entry name" value="WH-like_DNA-bd_sf"/>
</dbReference>
<dbReference type="PANTHER" id="PTHR33164:SF94">
    <property type="entry name" value="TRANSCRIPTIONAL REGULATORY PROTEIN-RELATED"/>
    <property type="match status" value="1"/>
</dbReference>
<dbReference type="GO" id="GO:0006950">
    <property type="term" value="P:response to stress"/>
    <property type="evidence" value="ECO:0007669"/>
    <property type="project" value="TreeGrafter"/>
</dbReference>
<dbReference type="AlphaFoldDB" id="A0A1H8U4Q0"/>
<keyword evidence="6" id="KW-1185">Reference proteome</keyword>
<keyword evidence="1" id="KW-0805">Transcription regulation</keyword>
<dbReference type="InterPro" id="IPR023187">
    <property type="entry name" value="Tscrpt_reg_MarR-type_CS"/>
</dbReference>
<evidence type="ECO:0000259" key="4">
    <source>
        <dbReference type="PROSITE" id="PS50995"/>
    </source>
</evidence>
<evidence type="ECO:0000313" key="5">
    <source>
        <dbReference type="EMBL" id="SEO98151.1"/>
    </source>
</evidence>
<dbReference type="SMART" id="SM00347">
    <property type="entry name" value="HTH_MARR"/>
    <property type="match status" value="1"/>
</dbReference>
<dbReference type="PANTHER" id="PTHR33164">
    <property type="entry name" value="TRANSCRIPTIONAL REGULATOR, MARR FAMILY"/>
    <property type="match status" value="1"/>
</dbReference>
<dbReference type="InterPro" id="IPR039422">
    <property type="entry name" value="MarR/SlyA-like"/>
</dbReference>
<reference evidence="5 6" key="1">
    <citation type="submission" date="2016-10" db="EMBL/GenBank/DDBJ databases">
        <authorList>
            <person name="de Groot N.N."/>
        </authorList>
    </citation>
    <scope>NUCLEOTIDE SEQUENCE [LARGE SCALE GENOMIC DNA]</scope>
    <source>
        <strain evidence="5 6">DSM 27842</strain>
    </source>
</reference>
<evidence type="ECO:0000256" key="2">
    <source>
        <dbReference type="ARBA" id="ARBA00023125"/>
    </source>
</evidence>
<dbReference type="GO" id="GO:0003700">
    <property type="term" value="F:DNA-binding transcription factor activity"/>
    <property type="evidence" value="ECO:0007669"/>
    <property type="project" value="InterPro"/>
</dbReference>
<dbReference type="InterPro" id="IPR000835">
    <property type="entry name" value="HTH_MarR-typ"/>
</dbReference>
<sequence length="156" mass="17385">MSSQATQDTDWILGIDPPEYLLAATTRQIREMMNTVLRRHGLKLVEWRILQSLEAEGALSILDLADRAVIDRTVTSRLIDRMVARGLVAKTALETDRRFSRVTLSDAGRDTLAACQGDVDRARAGLFDGLSRDEVAALTDALQTLASNAMRQHHRR</sequence>
<dbReference type="Gene3D" id="1.10.10.10">
    <property type="entry name" value="Winged helix-like DNA-binding domain superfamily/Winged helix DNA-binding domain"/>
    <property type="match status" value="1"/>
</dbReference>
<organism evidence="5 6">
    <name type="scientific">Salinihabitans flavidus</name>
    <dbReference type="NCBI Taxonomy" id="569882"/>
    <lineage>
        <taxon>Bacteria</taxon>
        <taxon>Pseudomonadati</taxon>
        <taxon>Pseudomonadota</taxon>
        <taxon>Alphaproteobacteria</taxon>
        <taxon>Rhodobacterales</taxon>
        <taxon>Roseobacteraceae</taxon>
        <taxon>Salinihabitans</taxon>
    </lineage>
</organism>
<proteinExistence type="predicted"/>
<keyword evidence="3" id="KW-0804">Transcription</keyword>
<evidence type="ECO:0000313" key="6">
    <source>
        <dbReference type="Proteomes" id="UP000198893"/>
    </source>
</evidence>
<dbReference type="PROSITE" id="PS50995">
    <property type="entry name" value="HTH_MARR_2"/>
    <property type="match status" value="1"/>
</dbReference>
<evidence type="ECO:0000256" key="1">
    <source>
        <dbReference type="ARBA" id="ARBA00023015"/>
    </source>
</evidence>
<dbReference type="Pfam" id="PF12802">
    <property type="entry name" value="MarR_2"/>
    <property type="match status" value="1"/>
</dbReference>
<keyword evidence="2 5" id="KW-0238">DNA-binding</keyword>
<name>A0A1H8U4Q0_9RHOB</name>
<evidence type="ECO:0000256" key="3">
    <source>
        <dbReference type="ARBA" id="ARBA00023163"/>
    </source>
</evidence>
<accession>A0A1H8U4Q0</accession>
<dbReference type="RefSeq" id="WP_175483253.1">
    <property type="nucleotide sequence ID" value="NZ_FODS01000018.1"/>
</dbReference>
<protein>
    <submittedName>
        <fullName evidence="5">DNA-binding transcriptional regulator, MarR family</fullName>
    </submittedName>
</protein>
<dbReference type="Proteomes" id="UP000198893">
    <property type="component" value="Unassembled WGS sequence"/>
</dbReference>
<dbReference type="PRINTS" id="PR00598">
    <property type="entry name" value="HTHMARR"/>
</dbReference>
<dbReference type="SUPFAM" id="SSF46785">
    <property type="entry name" value="Winged helix' DNA-binding domain"/>
    <property type="match status" value="1"/>
</dbReference>
<dbReference type="STRING" id="569882.SAMN04490248_11832"/>
<feature type="domain" description="HTH marR-type" evidence="4">
    <location>
        <begin position="15"/>
        <end position="147"/>
    </location>
</feature>
<gene>
    <name evidence="5" type="ORF">SAMN04490248_11832</name>
</gene>